<accession>A0A7W5ZVU8</accession>
<dbReference type="PANTHER" id="PTHR34001">
    <property type="entry name" value="BLL7405 PROTEIN"/>
    <property type="match status" value="1"/>
</dbReference>
<gene>
    <name evidence="7" type="ORF">GGQ88_000080</name>
</gene>
<dbReference type="EMBL" id="JACICY010000001">
    <property type="protein sequence ID" value="MBB3858840.1"/>
    <property type="molecule type" value="Genomic_DNA"/>
</dbReference>
<evidence type="ECO:0000256" key="2">
    <source>
        <dbReference type="ARBA" id="ARBA00022729"/>
    </source>
</evidence>
<evidence type="ECO:0000256" key="1">
    <source>
        <dbReference type="ARBA" id="ARBA00004370"/>
    </source>
</evidence>
<dbReference type="RefSeq" id="WP_183611050.1">
    <property type="nucleotide sequence ID" value="NZ_JACICY010000001.1"/>
</dbReference>
<comment type="similarity">
    <text evidence="4">Belongs to the Omp25/RopB family.</text>
</comment>
<feature type="domain" description="Outer membrane protein beta-barrel" evidence="6">
    <location>
        <begin position="13"/>
        <end position="223"/>
    </location>
</feature>
<dbReference type="Gene3D" id="2.40.160.20">
    <property type="match status" value="1"/>
</dbReference>
<keyword evidence="2 5" id="KW-0732">Signal</keyword>
<comment type="subcellular location">
    <subcellularLocation>
        <location evidence="1">Membrane</location>
    </subcellularLocation>
</comment>
<sequence length="223" mass="23864">MKKICAILAAGTALTAVPAFAQDATPAEAFGGFHAEALVGYDHIRSGSSEDVDNSRDLKQSIDGVEFGGAVGYDVPLGTNLVVGAEAEITDSSAKRDYNNDQPTVFNLGRVDAGRQYYFGGRVGYAMSPATMVYVKGGYSNARFNLQGTDGTTNLRQRLDTDGYRVGAGVEQKMGSNAFVKLEYKYTNLSDAEFDFNGSTPDSSRFSIDTDRHSVMAGVGVRF</sequence>
<dbReference type="GO" id="GO:0016020">
    <property type="term" value="C:membrane"/>
    <property type="evidence" value="ECO:0007669"/>
    <property type="project" value="UniProtKB-SubCell"/>
</dbReference>
<keyword evidence="3" id="KW-0472">Membrane</keyword>
<evidence type="ECO:0000313" key="8">
    <source>
        <dbReference type="Proteomes" id="UP000562395"/>
    </source>
</evidence>
<evidence type="ECO:0000256" key="4">
    <source>
        <dbReference type="ARBA" id="ARBA00038306"/>
    </source>
</evidence>
<feature type="signal peptide" evidence="5">
    <location>
        <begin position="1"/>
        <end position="21"/>
    </location>
</feature>
<reference evidence="7 8" key="1">
    <citation type="submission" date="2020-08" db="EMBL/GenBank/DDBJ databases">
        <title>Genomic Encyclopedia of Type Strains, Phase IV (KMG-IV): sequencing the most valuable type-strain genomes for metagenomic binning, comparative biology and taxonomic classification.</title>
        <authorList>
            <person name="Goeker M."/>
        </authorList>
    </citation>
    <scope>NUCLEOTIDE SEQUENCE [LARGE SCALE GENOMIC DNA]</scope>
    <source>
        <strain evidence="7 8">DSM 14552</strain>
    </source>
</reference>
<proteinExistence type="inferred from homology"/>
<dbReference type="InterPro" id="IPR051692">
    <property type="entry name" value="OMP-like"/>
</dbReference>
<evidence type="ECO:0000256" key="3">
    <source>
        <dbReference type="ARBA" id="ARBA00023136"/>
    </source>
</evidence>
<evidence type="ECO:0000259" key="6">
    <source>
        <dbReference type="Pfam" id="PF13505"/>
    </source>
</evidence>
<dbReference type="PANTHER" id="PTHR34001:SF3">
    <property type="entry name" value="BLL7405 PROTEIN"/>
    <property type="match status" value="1"/>
</dbReference>
<organism evidence="7 8">
    <name type="scientific">Novosphingobium hassiacum</name>
    <dbReference type="NCBI Taxonomy" id="173676"/>
    <lineage>
        <taxon>Bacteria</taxon>
        <taxon>Pseudomonadati</taxon>
        <taxon>Pseudomonadota</taxon>
        <taxon>Alphaproteobacteria</taxon>
        <taxon>Sphingomonadales</taxon>
        <taxon>Sphingomonadaceae</taxon>
        <taxon>Novosphingobium</taxon>
    </lineage>
</organism>
<dbReference type="SUPFAM" id="SSF56925">
    <property type="entry name" value="OMPA-like"/>
    <property type="match status" value="1"/>
</dbReference>
<name>A0A7W5ZVU8_9SPHN</name>
<dbReference type="AlphaFoldDB" id="A0A7W5ZVU8"/>
<dbReference type="InterPro" id="IPR011250">
    <property type="entry name" value="OMP/PagP_B-barrel"/>
</dbReference>
<dbReference type="Proteomes" id="UP000562395">
    <property type="component" value="Unassembled WGS sequence"/>
</dbReference>
<keyword evidence="8" id="KW-1185">Reference proteome</keyword>
<protein>
    <submittedName>
        <fullName evidence="7">Outer membrane immunogenic protein</fullName>
    </submittedName>
</protein>
<evidence type="ECO:0000256" key="5">
    <source>
        <dbReference type="SAM" id="SignalP"/>
    </source>
</evidence>
<evidence type="ECO:0000313" key="7">
    <source>
        <dbReference type="EMBL" id="MBB3858840.1"/>
    </source>
</evidence>
<feature type="chain" id="PRO_5030892046" evidence="5">
    <location>
        <begin position="22"/>
        <end position="223"/>
    </location>
</feature>
<comment type="caution">
    <text evidence="7">The sequence shown here is derived from an EMBL/GenBank/DDBJ whole genome shotgun (WGS) entry which is preliminary data.</text>
</comment>
<dbReference type="InterPro" id="IPR027385">
    <property type="entry name" value="Beta-barrel_OMP"/>
</dbReference>
<dbReference type="Pfam" id="PF13505">
    <property type="entry name" value="OMP_b-brl"/>
    <property type="match status" value="1"/>
</dbReference>